<sequence>MQSSVEDSVQRPVISIGVRQRYPTVCLTLPTGTLLAL</sequence>
<dbReference type="EMBL" id="CADCTY010002026">
    <property type="protein sequence ID" value="CAA9400112.1"/>
    <property type="molecule type" value="Genomic_DNA"/>
</dbReference>
<gene>
    <name evidence="1" type="ORF">AVDCRST_MAG94-5863</name>
</gene>
<proteinExistence type="predicted"/>
<reference evidence="1" key="1">
    <citation type="submission" date="2020-02" db="EMBL/GenBank/DDBJ databases">
        <authorList>
            <person name="Meier V. D."/>
        </authorList>
    </citation>
    <scope>NUCLEOTIDE SEQUENCE</scope>
    <source>
        <strain evidence="1">AVDCRST_MAG94</strain>
    </source>
</reference>
<dbReference type="AlphaFoldDB" id="A0A6J4P3S5"/>
<organism evidence="1">
    <name type="scientific">uncultured Leptolyngbya sp</name>
    <dbReference type="NCBI Taxonomy" id="332963"/>
    <lineage>
        <taxon>Bacteria</taxon>
        <taxon>Bacillati</taxon>
        <taxon>Cyanobacteriota</taxon>
        <taxon>Cyanophyceae</taxon>
        <taxon>Leptolyngbyales</taxon>
        <taxon>Leptolyngbyaceae</taxon>
        <taxon>Leptolyngbya group</taxon>
        <taxon>Leptolyngbya</taxon>
        <taxon>environmental samples</taxon>
    </lineage>
</organism>
<accession>A0A6J4P3S5</accession>
<evidence type="ECO:0000313" key="1">
    <source>
        <dbReference type="EMBL" id="CAA9400112.1"/>
    </source>
</evidence>
<protein>
    <submittedName>
        <fullName evidence="1">Uncharacterized protein</fullName>
    </submittedName>
</protein>
<name>A0A6J4P3S5_9CYAN</name>